<organism evidence="1 2">
    <name type="scientific">Zophobas morio</name>
    <dbReference type="NCBI Taxonomy" id="2755281"/>
    <lineage>
        <taxon>Eukaryota</taxon>
        <taxon>Metazoa</taxon>
        <taxon>Ecdysozoa</taxon>
        <taxon>Arthropoda</taxon>
        <taxon>Hexapoda</taxon>
        <taxon>Insecta</taxon>
        <taxon>Pterygota</taxon>
        <taxon>Neoptera</taxon>
        <taxon>Endopterygota</taxon>
        <taxon>Coleoptera</taxon>
        <taxon>Polyphaga</taxon>
        <taxon>Cucujiformia</taxon>
        <taxon>Tenebrionidae</taxon>
        <taxon>Zophobas</taxon>
    </lineage>
</organism>
<protein>
    <submittedName>
        <fullName evidence="1">Uncharacterized protein</fullName>
    </submittedName>
</protein>
<dbReference type="EMBL" id="JALNTZ010000004">
    <property type="protein sequence ID" value="KAJ3653732.1"/>
    <property type="molecule type" value="Genomic_DNA"/>
</dbReference>
<dbReference type="InterPro" id="IPR027905">
    <property type="entry name" value="CFAP95"/>
</dbReference>
<dbReference type="Pfam" id="PF15139">
    <property type="entry name" value="CFAP95"/>
    <property type="match status" value="1"/>
</dbReference>
<dbReference type="AlphaFoldDB" id="A0AA38ICF0"/>
<evidence type="ECO:0000313" key="2">
    <source>
        <dbReference type="Proteomes" id="UP001168821"/>
    </source>
</evidence>
<proteinExistence type="predicted"/>
<comment type="caution">
    <text evidence="1">The sequence shown here is derived from an EMBL/GenBank/DDBJ whole genome shotgun (WGS) entry which is preliminary data.</text>
</comment>
<evidence type="ECO:0000313" key="1">
    <source>
        <dbReference type="EMBL" id="KAJ3653732.1"/>
    </source>
</evidence>
<dbReference type="Proteomes" id="UP001168821">
    <property type="component" value="Unassembled WGS sequence"/>
</dbReference>
<keyword evidence="2" id="KW-1185">Reference proteome</keyword>
<name>A0AA38ICF0_9CUCU</name>
<accession>A0AA38ICF0</accession>
<sequence length="207" mass="24328">MPPFRLEEPERRPTHGRKPKILYTKNAYSDGVKVEHWHELQEHNPIDVDPFCQGKVNYFVSHYHRLGTDKDGSYRTTTQDMLEQRFLTKKGSPKKRMGNFYTYCYGGQHDCVPGDKPNPCPDLCASDFSTTMQHSYQMPKPYVIQRLAFPKIPFMQNHKFRHEIPDLSDEKFYNEDFHAVTCQMRKHKGFRGVSFNPMTGEYTTVPK</sequence>
<gene>
    <name evidence="1" type="ORF">Zmor_012969</name>
</gene>
<reference evidence="1" key="1">
    <citation type="journal article" date="2023" name="G3 (Bethesda)">
        <title>Whole genome assemblies of Zophobas morio and Tenebrio molitor.</title>
        <authorList>
            <person name="Kaur S."/>
            <person name="Stinson S.A."/>
            <person name="diCenzo G.C."/>
        </authorList>
    </citation>
    <scope>NUCLEOTIDE SEQUENCE</scope>
    <source>
        <strain evidence="1">QUZm001</strain>
    </source>
</reference>